<dbReference type="EMBL" id="DAAFPP010000034">
    <property type="protein sequence ID" value="HAB0937812.1"/>
    <property type="molecule type" value="Genomic_DNA"/>
</dbReference>
<evidence type="ECO:0000313" key="2">
    <source>
        <dbReference type="EMBL" id="HAB1648478.1"/>
    </source>
</evidence>
<dbReference type="EMBL" id="DAAGBY010000038">
    <property type="protein sequence ID" value="HAB2444613.1"/>
    <property type="molecule type" value="Genomic_DNA"/>
</dbReference>
<evidence type="ECO:0000313" key="9">
    <source>
        <dbReference type="EMBL" id="HAB4561345.1"/>
    </source>
</evidence>
<evidence type="ECO:0000313" key="8">
    <source>
        <dbReference type="EMBL" id="HAB2453095.1"/>
    </source>
</evidence>
<dbReference type="EMBL" id="DAAQXX010000041">
    <property type="protein sequence ID" value="HAE1328879.1"/>
    <property type="molecule type" value="Genomic_DNA"/>
</dbReference>
<reference evidence="1" key="1">
    <citation type="journal article" date="2018" name="Genome Biol.">
        <title>SKESA: strategic k-mer extension for scrupulous assemblies.</title>
        <authorList>
            <person name="Souvorov A."/>
            <person name="Agarwala R."/>
            <person name="Lipman D.J."/>
        </authorList>
    </citation>
    <scope>NUCLEOTIDE SEQUENCE</scope>
    <source>
        <strain evidence="1">Salmonella enterica</strain>
    </source>
</reference>
<dbReference type="EMBL" id="DAAFWU010000036">
    <property type="protein sequence ID" value="HAB1831768.1"/>
    <property type="molecule type" value="Genomic_DNA"/>
</dbReference>
<dbReference type="AlphaFoldDB" id="A0A3Y2FPD0"/>
<dbReference type="EMBL" id="DAAHHH010000045">
    <property type="protein sequence ID" value="HAB6073443.1"/>
    <property type="molecule type" value="Genomic_DNA"/>
</dbReference>
<evidence type="ECO:0000313" key="14">
    <source>
        <dbReference type="EMBL" id="HAB6086923.1"/>
    </source>
</evidence>
<dbReference type="EMBL" id="DAAFYR010000038">
    <property type="protein sequence ID" value="HAB2048073.1"/>
    <property type="molecule type" value="Genomic_DNA"/>
</dbReference>
<evidence type="ECO:0000313" key="12">
    <source>
        <dbReference type="EMBL" id="HAB5718163.1"/>
    </source>
</evidence>
<evidence type="ECO:0000313" key="18">
    <source>
        <dbReference type="EMBL" id="HAE1714630.1"/>
    </source>
</evidence>
<evidence type="ECO:0000313" key="4">
    <source>
        <dbReference type="EMBL" id="HAB2048073.1"/>
    </source>
</evidence>
<evidence type="ECO:0000313" key="5">
    <source>
        <dbReference type="EMBL" id="HAB2273770.1"/>
    </source>
</evidence>
<evidence type="ECO:0000313" key="13">
    <source>
        <dbReference type="EMBL" id="HAB6073443.1"/>
    </source>
</evidence>
<dbReference type="EMBL" id="DAARAN010000035">
    <property type="protein sequence ID" value="HAE1629121.1"/>
    <property type="molecule type" value="Genomic_DNA"/>
</dbReference>
<sequence>MNRTIKKNIENIKIITDEIKRCAIEEDEGKILKLVSTFEKFPRKEVSSFYNVFFRDLNLCEKLISMAKYYINNDKILIEIISSLGNMVVRYGLPPSDDLYELFFSLRNRKKVNYYISLFILHFPQSESCDFRWDYILSIPDIAPKEKSKKNFYSIIKNINASGEKIPFEYKARIVYLLGVFSDNNMYGEEFMMLRAQLQSVD</sequence>
<dbReference type="EMBL" id="DAAGCD010000039">
    <property type="protein sequence ID" value="HAB2453095.1"/>
    <property type="molecule type" value="Genomic_DNA"/>
</dbReference>
<protein>
    <submittedName>
        <fullName evidence="1">Uncharacterized protein</fullName>
    </submittedName>
</protein>
<evidence type="ECO:0000313" key="17">
    <source>
        <dbReference type="EMBL" id="HAE1629121.1"/>
    </source>
</evidence>
<name>A0A3Y2FPD0_SALET</name>
<proteinExistence type="predicted"/>
<evidence type="ECO:0000313" key="15">
    <source>
        <dbReference type="EMBL" id="HAE1284923.1"/>
    </source>
</evidence>
<comment type="caution">
    <text evidence="1">The sequence shown here is derived from an EMBL/GenBank/DDBJ whole genome shotgun (WGS) entry which is preliminary data.</text>
</comment>
<dbReference type="EMBL" id="DAAGAY010000037">
    <property type="protein sequence ID" value="HAB2318794.1"/>
    <property type="molecule type" value="Genomic_DNA"/>
</dbReference>
<evidence type="ECO:0000313" key="1">
    <source>
        <dbReference type="EMBL" id="HAB0937812.1"/>
    </source>
</evidence>
<evidence type="ECO:0000313" key="6">
    <source>
        <dbReference type="EMBL" id="HAB2318794.1"/>
    </source>
</evidence>
<evidence type="ECO:0000313" key="16">
    <source>
        <dbReference type="EMBL" id="HAE1328879.1"/>
    </source>
</evidence>
<dbReference type="EMBL" id="DAAGAO010000037">
    <property type="protein sequence ID" value="HAB2273770.1"/>
    <property type="molecule type" value="Genomic_DNA"/>
</dbReference>
<dbReference type="EMBL" id="DAAQXN010000040">
    <property type="protein sequence ID" value="HAE1284923.1"/>
    <property type="molecule type" value="Genomic_DNA"/>
</dbReference>
<dbReference type="RefSeq" id="WP_053505599.1">
    <property type="nucleotide sequence ID" value="NZ_CP033356.2"/>
</dbReference>
<evidence type="ECO:0000313" key="7">
    <source>
        <dbReference type="EMBL" id="HAB2444613.1"/>
    </source>
</evidence>
<evidence type="ECO:0000313" key="11">
    <source>
        <dbReference type="EMBL" id="HAB4874154.1"/>
    </source>
</evidence>
<evidence type="ECO:0000313" key="3">
    <source>
        <dbReference type="EMBL" id="HAB1831768.1"/>
    </source>
</evidence>
<dbReference type="EMBL" id="DAAGTZ010000033">
    <property type="protein sequence ID" value="HAB4561345.1"/>
    <property type="molecule type" value="Genomic_DNA"/>
</dbReference>
<dbReference type="EMBL" id="DAARBF010000037">
    <property type="protein sequence ID" value="HAE1714630.1"/>
    <property type="molecule type" value="Genomic_DNA"/>
</dbReference>
<dbReference type="EMBL" id="DAAFVJ010000039">
    <property type="protein sequence ID" value="HAB1648478.1"/>
    <property type="molecule type" value="Genomic_DNA"/>
</dbReference>
<dbReference type="EMBL" id="DAAGWG010000037">
    <property type="protein sequence ID" value="HAB4816507.1"/>
    <property type="molecule type" value="Genomic_DNA"/>
</dbReference>
<gene>
    <name evidence="15" type="ORF">G2926_21980</name>
    <name evidence="16" type="ORF">G2947_21990</name>
    <name evidence="17" type="ORF">G3A15_22005</name>
    <name evidence="18" type="ORF">G3A26_21995</name>
    <name evidence="11" type="ORF">GB029_22005</name>
    <name evidence="12" type="ORF">GB188_22065</name>
    <name evidence="4" type="ORF">GB195_21875</name>
    <name evidence="5" type="ORF">GB338_22720</name>
    <name evidence="14" type="ORF">GB345_22000</name>
    <name evidence="13" type="ORF">GB359_22755</name>
    <name evidence="9" type="ORF">GB406_21995</name>
    <name evidence="6" type="ORF">GB431_21985</name>
    <name evidence="7" type="ORF">GB534_22000</name>
    <name evidence="8" type="ORF">GB593_22000</name>
    <name evidence="2" type="ORF">GBW19_21995</name>
    <name evidence="3" type="ORF">GBY20_22010</name>
    <name evidence="1" type="ORF">GBZ27_21985</name>
    <name evidence="10" type="ORF">GBZ72_21930</name>
</gene>
<dbReference type="EMBL" id="DAAHED010000045">
    <property type="protein sequence ID" value="HAB5718163.1"/>
    <property type="molecule type" value="Genomic_DNA"/>
</dbReference>
<evidence type="ECO:0000313" key="10">
    <source>
        <dbReference type="EMBL" id="HAB4816507.1"/>
    </source>
</evidence>
<organism evidence="1">
    <name type="scientific">Salmonella enterica I</name>
    <dbReference type="NCBI Taxonomy" id="59201"/>
    <lineage>
        <taxon>Bacteria</taxon>
        <taxon>Pseudomonadati</taxon>
        <taxon>Pseudomonadota</taxon>
        <taxon>Gammaproteobacteria</taxon>
        <taxon>Enterobacterales</taxon>
        <taxon>Enterobacteriaceae</taxon>
        <taxon>Salmonella</taxon>
    </lineage>
</organism>
<dbReference type="EMBL" id="DAAGWT010000041">
    <property type="protein sequence ID" value="HAB4874154.1"/>
    <property type="molecule type" value="Genomic_DNA"/>
</dbReference>
<accession>A0A3Y2FPD0</accession>
<dbReference type="EMBL" id="DAAHHI010000042">
    <property type="protein sequence ID" value="HAB6086923.1"/>
    <property type="molecule type" value="Genomic_DNA"/>
</dbReference>
<reference evidence="1" key="2">
    <citation type="submission" date="2019-10" db="EMBL/GenBank/DDBJ databases">
        <authorList>
            <consortium name="NCBI Pathogen Detection Project"/>
        </authorList>
    </citation>
    <scope>NUCLEOTIDE SEQUENCE</scope>
    <source>
        <strain evidence="1">Salmonella enterica</strain>
    </source>
</reference>